<name>A0AAQ3NCT0_VIGMU</name>
<accession>A0AAQ3NCT0</accession>
<protein>
    <recommendedName>
        <fullName evidence="2">Integrase catalytic domain-containing protein</fullName>
    </recommendedName>
</protein>
<dbReference type="GO" id="GO:0006508">
    <property type="term" value="P:proteolysis"/>
    <property type="evidence" value="ECO:0007669"/>
    <property type="project" value="UniProtKB-KW"/>
</dbReference>
<dbReference type="InterPro" id="IPR036397">
    <property type="entry name" value="RNaseH_sf"/>
</dbReference>
<dbReference type="Pfam" id="PF00665">
    <property type="entry name" value="rve"/>
    <property type="match status" value="1"/>
</dbReference>
<reference evidence="3 4" key="1">
    <citation type="journal article" date="2023" name="Life. Sci Alliance">
        <title>Evolutionary insights into 3D genome organization and epigenetic landscape of Vigna mungo.</title>
        <authorList>
            <person name="Junaid A."/>
            <person name="Singh B."/>
            <person name="Bhatia S."/>
        </authorList>
    </citation>
    <scope>NUCLEOTIDE SEQUENCE [LARGE SCALE GENOMIC DNA]</scope>
    <source>
        <strain evidence="3">Urdbean</strain>
    </source>
</reference>
<dbReference type="Gene3D" id="3.30.420.10">
    <property type="entry name" value="Ribonuclease H-like superfamily/Ribonuclease H"/>
    <property type="match status" value="1"/>
</dbReference>
<keyword evidence="1" id="KW-0378">Hydrolase</keyword>
<dbReference type="AlphaFoldDB" id="A0AAQ3NCT0"/>
<evidence type="ECO:0000313" key="3">
    <source>
        <dbReference type="EMBL" id="WVZ07430.1"/>
    </source>
</evidence>
<dbReference type="GO" id="GO:0008233">
    <property type="term" value="F:peptidase activity"/>
    <property type="evidence" value="ECO:0007669"/>
    <property type="project" value="UniProtKB-KW"/>
</dbReference>
<dbReference type="PROSITE" id="PS50994">
    <property type="entry name" value="INTEGRASE"/>
    <property type="match status" value="1"/>
</dbReference>
<keyword evidence="1" id="KW-0645">Protease</keyword>
<dbReference type="Pfam" id="PF22936">
    <property type="entry name" value="Pol_BBD"/>
    <property type="match status" value="1"/>
</dbReference>
<dbReference type="InterPro" id="IPR054722">
    <property type="entry name" value="PolX-like_BBD"/>
</dbReference>
<evidence type="ECO:0000313" key="4">
    <source>
        <dbReference type="Proteomes" id="UP001374535"/>
    </source>
</evidence>
<feature type="domain" description="Integrase catalytic" evidence="2">
    <location>
        <begin position="235"/>
        <end position="381"/>
    </location>
</feature>
<dbReference type="GO" id="GO:0003676">
    <property type="term" value="F:nucleic acid binding"/>
    <property type="evidence" value="ECO:0007669"/>
    <property type="project" value="InterPro"/>
</dbReference>
<dbReference type="SUPFAM" id="SSF53098">
    <property type="entry name" value="Ribonuclease H-like"/>
    <property type="match status" value="1"/>
</dbReference>
<dbReference type="Proteomes" id="UP001374535">
    <property type="component" value="Chromosome 6"/>
</dbReference>
<dbReference type="InterPro" id="IPR012337">
    <property type="entry name" value="RNaseH-like_sf"/>
</dbReference>
<dbReference type="PANTHER" id="PTHR42648:SF22">
    <property type="entry name" value="REVERSE TRANSCRIPTASE TY1_COPIA-TYPE DOMAIN-CONTAINING PROTEIN"/>
    <property type="match status" value="1"/>
</dbReference>
<proteinExistence type="predicted"/>
<dbReference type="PANTHER" id="PTHR42648">
    <property type="entry name" value="TRANSPOSASE, PUTATIVE-RELATED"/>
    <property type="match status" value="1"/>
</dbReference>
<evidence type="ECO:0000259" key="2">
    <source>
        <dbReference type="PROSITE" id="PS50994"/>
    </source>
</evidence>
<dbReference type="InterPro" id="IPR039537">
    <property type="entry name" value="Retrotran_Ty1/copia-like"/>
</dbReference>
<evidence type="ECO:0000256" key="1">
    <source>
        <dbReference type="ARBA" id="ARBA00022670"/>
    </source>
</evidence>
<dbReference type="EMBL" id="CP144695">
    <property type="protein sequence ID" value="WVZ07430.1"/>
    <property type="molecule type" value="Genomic_DNA"/>
</dbReference>
<dbReference type="GO" id="GO:0015074">
    <property type="term" value="P:DNA integration"/>
    <property type="evidence" value="ECO:0007669"/>
    <property type="project" value="InterPro"/>
</dbReference>
<dbReference type="InterPro" id="IPR001584">
    <property type="entry name" value="Integrase_cat-core"/>
</dbReference>
<organism evidence="3 4">
    <name type="scientific">Vigna mungo</name>
    <name type="common">Black gram</name>
    <name type="synonym">Phaseolus mungo</name>
    <dbReference type="NCBI Taxonomy" id="3915"/>
    <lineage>
        <taxon>Eukaryota</taxon>
        <taxon>Viridiplantae</taxon>
        <taxon>Streptophyta</taxon>
        <taxon>Embryophyta</taxon>
        <taxon>Tracheophyta</taxon>
        <taxon>Spermatophyta</taxon>
        <taxon>Magnoliopsida</taxon>
        <taxon>eudicotyledons</taxon>
        <taxon>Gunneridae</taxon>
        <taxon>Pentapetalae</taxon>
        <taxon>rosids</taxon>
        <taxon>fabids</taxon>
        <taxon>Fabales</taxon>
        <taxon>Fabaceae</taxon>
        <taxon>Papilionoideae</taxon>
        <taxon>50 kb inversion clade</taxon>
        <taxon>NPAAA clade</taxon>
        <taxon>indigoferoid/millettioid clade</taxon>
        <taxon>Phaseoleae</taxon>
        <taxon>Vigna</taxon>
    </lineage>
</organism>
<sequence>MEILQRLISGNHSTTPSVQANIVMHENSEHKALLTSADNLSWIVDYGASDHMTGNSSLFSTLNSCNSSATVTIADGSKSPIKGVGTVKLSEKLTLTQVFYILDLKCNLLSMSKLNKDLKCLTVFESNLCLFQERESGTTIGCAKLINGLYHFSANKPSHHPHPRESISLSYPCCFSSNKIGDVMLLHYRLGHPNFGYLKHLFPNLFINKKVDDFFCEVCQLSKHTRASYIPLPYVASKPFSKIHCDIWGASEVSSINGARWLLILVDDHTRLCWVYLMKTKSETISIIKQFHSMVITQFQTQITNFHSDNAKEFFNKDLSNFFSFNGIIHTSSCVYTPQQNGIAECKLRHLLQVARSIMFTSHVPKFYWGDAILTSAYLIN</sequence>
<gene>
    <name evidence="3" type="ORF">V8G54_020776</name>
</gene>
<dbReference type="Pfam" id="PF13976">
    <property type="entry name" value="gag_pre-integrs"/>
    <property type="match status" value="1"/>
</dbReference>
<keyword evidence="4" id="KW-1185">Reference proteome</keyword>
<dbReference type="InterPro" id="IPR025724">
    <property type="entry name" value="GAG-pre-integrase_dom"/>
</dbReference>